<protein>
    <recommendedName>
        <fullName evidence="6">SEA domain-containing protein</fullName>
    </recommendedName>
</protein>
<accession>A0AAD3CSX3</accession>
<feature type="compositionally biased region" description="Acidic residues" evidence="1">
    <location>
        <begin position="280"/>
        <end position="291"/>
    </location>
</feature>
<gene>
    <name evidence="4" type="ORF">CTEN210_06560</name>
</gene>
<proteinExistence type="predicted"/>
<evidence type="ECO:0000256" key="3">
    <source>
        <dbReference type="SAM" id="SignalP"/>
    </source>
</evidence>
<feature type="signal peptide" evidence="3">
    <location>
        <begin position="1"/>
        <end position="20"/>
    </location>
</feature>
<keyword evidence="2" id="KW-0812">Transmembrane</keyword>
<feature type="region of interest" description="Disordered" evidence="1">
    <location>
        <begin position="177"/>
        <end position="216"/>
    </location>
</feature>
<evidence type="ECO:0000313" key="4">
    <source>
        <dbReference type="EMBL" id="GFH50084.1"/>
    </source>
</evidence>
<name>A0AAD3CSX3_9STRA</name>
<comment type="caution">
    <text evidence="4">The sequence shown here is derived from an EMBL/GenBank/DDBJ whole genome shotgun (WGS) entry which is preliminary data.</text>
</comment>
<reference evidence="4 5" key="1">
    <citation type="journal article" date="2021" name="Sci. Rep.">
        <title>The genome of the diatom Chaetoceros tenuissimus carries an ancient integrated fragment of an extant virus.</title>
        <authorList>
            <person name="Hongo Y."/>
            <person name="Kimura K."/>
            <person name="Takaki Y."/>
            <person name="Yoshida Y."/>
            <person name="Baba S."/>
            <person name="Kobayashi G."/>
            <person name="Nagasaki K."/>
            <person name="Hano T."/>
            <person name="Tomaru Y."/>
        </authorList>
    </citation>
    <scope>NUCLEOTIDE SEQUENCE [LARGE SCALE GENOMIC DNA]</scope>
    <source>
        <strain evidence="4 5">NIES-3715</strain>
    </source>
</reference>
<evidence type="ECO:0000256" key="1">
    <source>
        <dbReference type="SAM" id="MobiDB-lite"/>
    </source>
</evidence>
<dbReference type="AlphaFoldDB" id="A0AAD3CSX3"/>
<keyword evidence="2" id="KW-1133">Transmembrane helix</keyword>
<feature type="compositionally biased region" description="Low complexity" evidence="1">
    <location>
        <begin position="191"/>
        <end position="200"/>
    </location>
</feature>
<evidence type="ECO:0000256" key="2">
    <source>
        <dbReference type="SAM" id="Phobius"/>
    </source>
</evidence>
<feature type="chain" id="PRO_5042179282" description="SEA domain-containing protein" evidence="3">
    <location>
        <begin position="21"/>
        <end position="305"/>
    </location>
</feature>
<evidence type="ECO:0000313" key="5">
    <source>
        <dbReference type="Proteomes" id="UP001054902"/>
    </source>
</evidence>
<sequence>MKIIQSLLLVLLQCAFYAAGASTSSVRGSQRALTLDQRQVAIEPPLEVTFFKTPKSLSDEATGVFVDAINEFSTARMKDFFQNKFPEHILDTVEFQVLQKQSIQHKDDANIYGTTFILSGAFTFETTNIPSLARCNNKLMTIMQNYWKLENAIRNRNHSELSPYPVGEAFFTKASEWEVSPEENESEPSDTSETSETSDTIPKITVKDESEEPKKKKNKAGVIVGSLFGVAIAAFVGLVGYRYYTYDQWYEGDSDSEDDQPYSGSFPHLEGKKEVSSANEESEEEALETTFDMEDYTVKVDVKPL</sequence>
<organism evidence="4 5">
    <name type="scientific">Chaetoceros tenuissimus</name>
    <dbReference type="NCBI Taxonomy" id="426638"/>
    <lineage>
        <taxon>Eukaryota</taxon>
        <taxon>Sar</taxon>
        <taxon>Stramenopiles</taxon>
        <taxon>Ochrophyta</taxon>
        <taxon>Bacillariophyta</taxon>
        <taxon>Coscinodiscophyceae</taxon>
        <taxon>Chaetocerotophycidae</taxon>
        <taxon>Chaetocerotales</taxon>
        <taxon>Chaetocerotaceae</taxon>
        <taxon>Chaetoceros</taxon>
    </lineage>
</organism>
<keyword evidence="3" id="KW-0732">Signal</keyword>
<feature type="transmembrane region" description="Helical" evidence="2">
    <location>
        <begin position="220"/>
        <end position="241"/>
    </location>
</feature>
<feature type="compositionally biased region" description="Acidic residues" evidence="1">
    <location>
        <begin position="179"/>
        <end position="190"/>
    </location>
</feature>
<evidence type="ECO:0008006" key="6">
    <source>
        <dbReference type="Google" id="ProtNLM"/>
    </source>
</evidence>
<keyword evidence="5" id="KW-1185">Reference proteome</keyword>
<feature type="region of interest" description="Disordered" evidence="1">
    <location>
        <begin position="254"/>
        <end position="291"/>
    </location>
</feature>
<feature type="compositionally biased region" description="Basic and acidic residues" evidence="1">
    <location>
        <begin position="205"/>
        <end position="214"/>
    </location>
</feature>
<dbReference type="Proteomes" id="UP001054902">
    <property type="component" value="Unassembled WGS sequence"/>
</dbReference>
<keyword evidence="2" id="KW-0472">Membrane</keyword>
<dbReference type="EMBL" id="BLLK01000038">
    <property type="protein sequence ID" value="GFH50084.1"/>
    <property type="molecule type" value="Genomic_DNA"/>
</dbReference>